<keyword evidence="7" id="KW-1185">Reference proteome</keyword>
<dbReference type="InterPro" id="IPR000086">
    <property type="entry name" value="NUDIX_hydrolase_dom"/>
</dbReference>
<dbReference type="PRINTS" id="PR00502">
    <property type="entry name" value="NUDIXFAMILY"/>
</dbReference>
<dbReference type="InterPro" id="IPR020476">
    <property type="entry name" value="Nudix_hydrolase"/>
</dbReference>
<evidence type="ECO:0000256" key="5">
    <source>
        <dbReference type="RuleBase" id="RU003476"/>
    </source>
</evidence>
<accession>A0A5P9Z1T5</accession>
<dbReference type="OrthoDB" id="9804442at2"/>
<dbReference type="PANTHER" id="PTHR43046:SF12">
    <property type="entry name" value="GDP-MANNOSE MANNOSYL HYDROLASE"/>
    <property type="match status" value="1"/>
</dbReference>
<reference evidence="6 7" key="1">
    <citation type="submission" date="2019-10" db="EMBL/GenBank/DDBJ databases">
        <title>Nonomuraea sp. nov., isolated from Phyllanthus amarus.</title>
        <authorList>
            <person name="Klykleung N."/>
            <person name="Tanasupawat S."/>
        </authorList>
    </citation>
    <scope>NUCLEOTIDE SEQUENCE [LARGE SCALE GENOMIC DNA]</scope>
    <source>
        <strain evidence="6 7">PA1-10</strain>
    </source>
</reference>
<dbReference type="EMBL" id="VDLX02000014">
    <property type="protein sequence ID" value="KAB8190835.1"/>
    <property type="molecule type" value="Genomic_DNA"/>
</dbReference>
<comment type="similarity">
    <text evidence="2 5">Belongs to the Nudix hydrolase family.</text>
</comment>
<dbReference type="PROSITE" id="PS00893">
    <property type="entry name" value="NUDIX_BOX"/>
    <property type="match status" value="1"/>
</dbReference>
<evidence type="ECO:0000256" key="2">
    <source>
        <dbReference type="ARBA" id="ARBA00005582"/>
    </source>
</evidence>
<dbReference type="AlphaFoldDB" id="A0A5C4W1B0"/>
<evidence type="ECO:0000313" key="7">
    <source>
        <dbReference type="Proteomes" id="UP000312512"/>
    </source>
</evidence>
<keyword evidence="3 5" id="KW-0378">Hydrolase</keyword>
<comment type="caution">
    <text evidence="6">The sequence shown here is derived from an EMBL/GenBank/DDBJ whole genome shotgun (WGS) entry which is preliminary data.</text>
</comment>
<dbReference type="PROSITE" id="PS51462">
    <property type="entry name" value="NUDIX"/>
    <property type="match status" value="1"/>
</dbReference>
<dbReference type="GO" id="GO:0016787">
    <property type="term" value="F:hydrolase activity"/>
    <property type="evidence" value="ECO:0007669"/>
    <property type="project" value="UniProtKB-KW"/>
</dbReference>
<comment type="cofactor">
    <cofactor evidence="1">
        <name>Mg(2+)</name>
        <dbReference type="ChEBI" id="CHEBI:18420"/>
    </cofactor>
</comment>
<organism evidence="6 7">
    <name type="scientific">Nonomuraea phyllanthi</name>
    <dbReference type="NCBI Taxonomy" id="2219224"/>
    <lineage>
        <taxon>Bacteria</taxon>
        <taxon>Bacillati</taxon>
        <taxon>Actinomycetota</taxon>
        <taxon>Actinomycetes</taxon>
        <taxon>Streptosporangiales</taxon>
        <taxon>Streptosporangiaceae</taxon>
        <taxon>Nonomuraea</taxon>
    </lineage>
</organism>
<evidence type="ECO:0000256" key="4">
    <source>
        <dbReference type="ARBA" id="ARBA00022842"/>
    </source>
</evidence>
<evidence type="ECO:0000256" key="1">
    <source>
        <dbReference type="ARBA" id="ARBA00001946"/>
    </source>
</evidence>
<dbReference type="CDD" id="cd04685">
    <property type="entry name" value="NUDIX_Hydrolase"/>
    <property type="match status" value="1"/>
</dbReference>
<evidence type="ECO:0000313" key="6">
    <source>
        <dbReference type="EMBL" id="KAB8190835.1"/>
    </source>
</evidence>
<sequence>MCNVCPVSAVEGEEAATARSDRPAARVVCLDRDGRVLLMHWYDPVSRTDVWEPPGGGIDPGETALEAARRELAEETGLPGSAVRERFVEVARDFTWLGVRYVKTEPFFLARFDEARPRVDPGALTEEERAAYRGYAWAGELPEQVEPPDLAAVVARLTDG</sequence>
<keyword evidence="4" id="KW-0460">Magnesium</keyword>
<name>A0A5C4W1B0_9ACTN</name>
<dbReference type="InterPro" id="IPR020084">
    <property type="entry name" value="NUDIX_hydrolase_CS"/>
</dbReference>
<dbReference type="PANTHER" id="PTHR43046">
    <property type="entry name" value="GDP-MANNOSE MANNOSYL HYDROLASE"/>
    <property type="match status" value="1"/>
</dbReference>
<evidence type="ECO:0000256" key="3">
    <source>
        <dbReference type="ARBA" id="ARBA00022801"/>
    </source>
</evidence>
<gene>
    <name evidence="6" type="ORF">FH608_032755</name>
</gene>
<dbReference type="Proteomes" id="UP000312512">
    <property type="component" value="Unassembled WGS sequence"/>
</dbReference>
<dbReference type="Gene3D" id="3.90.79.10">
    <property type="entry name" value="Nucleoside Triphosphate Pyrophosphohydrolase"/>
    <property type="match status" value="1"/>
</dbReference>
<accession>A0A5C4W1B0</accession>
<proteinExistence type="inferred from homology"/>
<dbReference type="Pfam" id="PF00293">
    <property type="entry name" value="NUDIX"/>
    <property type="match status" value="1"/>
</dbReference>
<dbReference type="SUPFAM" id="SSF55811">
    <property type="entry name" value="Nudix"/>
    <property type="match status" value="1"/>
</dbReference>
<protein>
    <submittedName>
        <fullName evidence="6">NUDIX domain-containing protein</fullName>
    </submittedName>
</protein>
<dbReference type="InterPro" id="IPR015797">
    <property type="entry name" value="NUDIX_hydrolase-like_dom_sf"/>
</dbReference>